<dbReference type="OrthoDB" id="3821358at2"/>
<accession>A0A4R2I3M8</accession>
<dbReference type="InterPro" id="IPR049244">
    <property type="entry name" value="DUF6879"/>
</dbReference>
<organism evidence="2 3">
    <name type="scientific">Kribbella antiqua</name>
    <dbReference type="NCBI Taxonomy" id="2512217"/>
    <lineage>
        <taxon>Bacteria</taxon>
        <taxon>Bacillati</taxon>
        <taxon>Actinomycetota</taxon>
        <taxon>Actinomycetes</taxon>
        <taxon>Propionibacteriales</taxon>
        <taxon>Kribbellaceae</taxon>
        <taxon>Kribbella</taxon>
    </lineage>
</organism>
<sequence length="169" mass="18882">MPESFDELLAKCSRTALKLEFRDQYMSGDPGYVAWEAGDLDRAVEEYAGWTATARGAIERGVQMKRARVVSEPVSEYITFEHAVTARVNVAAGEQIRWVPRQRVSDLALPGNDVWIFDDSVLQFCLFGGDGRFVANEVNTDPDLVKLCVTAFEAAWERGIDHDQYSVSA</sequence>
<name>A0A4R2I3M8_9ACTN</name>
<gene>
    <name evidence="2" type="ORF">EV646_12162</name>
</gene>
<evidence type="ECO:0000313" key="2">
    <source>
        <dbReference type="EMBL" id="TCO38149.1"/>
    </source>
</evidence>
<dbReference type="Proteomes" id="UP000295573">
    <property type="component" value="Unassembled WGS sequence"/>
</dbReference>
<feature type="domain" description="DUF6879" evidence="1">
    <location>
        <begin position="3"/>
        <end position="166"/>
    </location>
</feature>
<dbReference type="EMBL" id="SLWR01000021">
    <property type="protein sequence ID" value="TCO38149.1"/>
    <property type="molecule type" value="Genomic_DNA"/>
</dbReference>
<dbReference type="AlphaFoldDB" id="A0A4R2I3M8"/>
<protein>
    <recommendedName>
        <fullName evidence="1">DUF6879 domain-containing protein</fullName>
    </recommendedName>
</protein>
<keyword evidence="3" id="KW-1185">Reference proteome</keyword>
<dbReference type="Pfam" id="PF21806">
    <property type="entry name" value="DUF6879"/>
    <property type="match status" value="1"/>
</dbReference>
<dbReference type="RefSeq" id="WP_132157624.1">
    <property type="nucleotide sequence ID" value="NZ_SLWR01000021.1"/>
</dbReference>
<comment type="caution">
    <text evidence="2">The sequence shown here is derived from an EMBL/GenBank/DDBJ whole genome shotgun (WGS) entry which is preliminary data.</text>
</comment>
<evidence type="ECO:0000259" key="1">
    <source>
        <dbReference type="Pfam" id="PF21806"/>
    </source>
</evidence>
<reference evidence="2 3" key="1">
    <citation type="journal article" date="2015" name="Stand. Genomic Sci.">
        <title>Genomic Encyclopedia of Bacterial and Archaeal Type Strains, Phase III: the genomes of soil and plant-associated and newly described type strains.</title>
        <authorList>
            <person name="Whitman W.B."/>
            <person name="Woyke T."/>
            <person name="Klenk H.P."/>
            <person name="Zhou Y."/>
            <person name="Lilburn T.G."/>
            <person name="Beck B.J."/>
            <person name="De Vos P."/>
            <person name="Vandamme P."/>
            <person name="Eisen J.A."/>
            <person name="Garrity G."/>
            <person name="Hugenholtz P."/>
            <person name="Kyrpides N.C."/>
        </authorList>
    </citation>
    <scope>NUCLEOTIDE SEQUENCE [LARGE SCALE GENOMIC DNA]</scope>
    <source>
        <strain evidence="2 3">VKM Ac-2541</strain>
    </source>
</reference>
<proteinExistence type="predicted"/>
<evidence type="ECO:0000313" key="3">
    <source>
        <dbReference type="Proteomes" id="UP000295573"/>
    </source>
</evidence>